<dbReference type="AlphaFoldDB" id="A0A8G2BJ39"/>
<reference evidence="3 4" key="1">
    <citation type="submission" date="2016-10" db="EMBL/GenBank/DDBJ databases">
        <authorList>
            <person name="Varghese N."/>
            <person name="Submissions S."/>
        </authorList>
    </citation>
    <scope>NUCLEOTIDE SEQUENCE [LARGE SCALE GENOMIC DNA]</scope>
    <source>
        <strain evidence="3 4">DSM 18839</strain>
    </source>
</reference>
<dbReference type="Gene3D" id="1.20.120.30">
    <property type="entry name" value="Aspartate receptor, ligand-binding domain"/>
    <property type="match status" value="1"/>
</dbReference>
<keyword evidence="4" id="KW-1185">Reference proteome</keyword>
<dbReference type="PANTHER" id="PTHR45138:SF24">
    <property type="entry name" value="DIGUANYLATE CYCLASE DGCC-RELATED"/>
    <property type="match status" value="1"/>
</dbReference>
<dbReference type="InterPro" id="IPR000160">
    <property type="entry name" value="GGDEF_dom"/>
</dbReference>
<dbReference type="InterPro" id="IPR043128">
    <property type="entry name" value="Rev_trsase/Diguanyl_cyclase"/>
</dbReference>
<dbReference type="Gene3D" id="3.30.70.270">
    <property type="match status" value="1"/>
</dbReference>
<dbReference type="InterPro" id="IPR050469">
    <property type="entry name" value="Diguanylate_Cyclase"/>
</dbReference>
<dbReference type="EC" id="2.7.7.65" evidence="1"/>
<evidence type="ECO:0000313" key="3">
    <source>
        <dbReference type="EMBL" id="SDF55406.1"/>
    </source>
</evidence>
<dbReference type="Proteomes" id="UP000198615">
    <property type="component" value="Unassembled WGS sequence"/>
</dbReference>
<dbReference type="NCBIfam" id="TIGR00254">
    <property type="entry name" value="GGDEF"/>
    <property type="match status" value="1"/>
</dbReference>
<dbReference type="FunFam" id="3.30.70.270:FF:000001">
    <property type="entry name" value="Diguanylate cyclase domain protein"/>
    <property type="match status" value="1"/>
</dbReference>
<name>A0A8G2BJ39_9PROT</name>
<dbReference type="EMBL" id="FNBW01000004">
    <property type="protein sequence ID" value="SDF55406.1"/>
    <property type="molecule type" value="Genomic_DNA"/>
</dbReference>
<dbReference type="SUPFAM" id="SSF55073">
    <property type="entry name" value="Nucleotide cyclase"/>
    <property type="match status" value="1"/>
</dbReference>
<dbReference type="InterPro" id="IPR029787">
    <property type="entry name" value="Nucleotide_cyclase"/>
</dbReference>
<protein>
    <recommendedName>
        <fullName evidence="1">diguanylate cyclase</fullName>
        <ecNumber evidence="1">2.7.7.65</ecNumber>
    </recommendedName>
</protein>
<dbReference type="SMART" id="SM00267">
    <property type="entry name" value="GGDEF"/>
    <property type="match status" value="1"/>
</dbReference>
<organism evidence="3 4">
    <name type="scientific">Thalassobaculum litoreum DSM 18839</name>
    <dbReference type="NCBI Taxonomy" id="1123362"/>
    <lineage>
        <taxon>Bacteria</taxon>
        <taxon>Pseudomonadati</taxon>
        <taxon>Pseudomonadota</taxon>
        <taxon>Alphaproteobacteria</taxon>
        <taxon>Rhodospirillales</taxon>
        <taxon>Thalassobaculaceae</taxon>
        <taxon>Thalassobaculum</taxon>
    </lineage>
</organism>
<dbReference type="Pfam" id="PF00990">
    <property type="entry name" value="GGDEF"/>
    <property type="match status" value="1"/>
</dbReference>
<dbReference type="GO" id="GO:0005886">
    <property type="term" value="C:plasma membrane"/>
    <property type="evidence" value="ECO:0007669"/>
    <property type="project" value="TreeGrafter"/>
</dbReference>
<dbReference type="GO" id="GO:0052621">
    <property type="term" value="F:diguanylate cyclase activity"/>
    <property type="evidence" value="ECO:0007669"/>
    <property type="project" value="UniProtKB-EC"/>
</dbReference>
<dbReference type="CDD" id="cd01949">
    <property type="entry name" value="GGDEF"/>
    <property type="match status" value="1"/>
</dbReference>
<gene>
    <name evidence="3" type="ORF">SAMN05660686_01647</name>
</gene>
<comment type="caution">
    <text evidence="3">The sequence shown here is derived from an EMBL/GenBank/DDBJ whole genome shotgun (WGS) entry which is preliminary data.</text>
</comment>
<evidence type="ECO:0000256" key="1">
    <source>
        <dbReference type="ARBA" id="ARBA00012528"/>
    </source>
</evidence>
<evidence type="ECO:0000259" key="2">
    <source>
        <dbReference type="PROSITE" id="PS50887"/>
    </source>
</evidence>
<feature type="domain" description="GGDEF" evidence="2">
    <location>
        <begin position="165"/>
        <end position="298"/>
    </location>
</feature>
<proteinExistence type="predicted"/>
<dbReference type="OrthoDB" id="9812260at2"/>
<sequence length="308" mass="34296">MVIPDAASHRSRHEAIVNAIEKAVRGVDDRLQRFHRSAVSKVKPDGDLLQMGSHGASEFGAWYEERRRNPPLDQPAFETLVALHEALLNHLALLAERAWKSDKVPVEEYDALLEKVSAFHDHAQRLAKAFQAAISDIDPLTGAQTRQVMQRDLKREIVRARRSGSPACIALADIDHFKAINDTYGHGVGDRVLASVSTALIDNLRPYDSVYRYGGEEFLICLPDTGPEEARRVLDRVRARIAKEEFGADDGRTVELTVSFGLTMLNPRRPIPELVERADKALYTAKQEGRNRVVVWRAEKPAPNAGGG</sequence>
<accession>A0A8G2BJ39</accession>
<evidence type="ECO:0000313" key="4">
    <source>
        <dbReference type="Proteomes" id="UP000198615"/>
    </source>
</evidence>
<dbReference type="NCBIfam" id="NF007380">
    <property type="entry name" value="PRK09894.1"/>
    <property type="match status" value="1"/>
</dbReference>
<dbReference type="PANTHER" id="PTHR45138">
    <property type="entry name" value="REGULATORY COMPONENTS OF SENSORY TRANSDUCTION SYSTEM"/>
    <property type="match status" value="1"/>
</dbReference>
<dbReference type="GO" id="GO:0043709">
    <property type="term" value="P:cell adhesion involved in single-species biofilm formation"/>
    <property type="evidence" value="ECO:0007669"/>
    <property type="project" value="TreeGrafter"/>
</dbReference>
<dbReference type="PROSITE" id="PS50887">
    <property type="entry name" value="GGDEF"/>
    <property type="match status" value="1"/>
</dbReference>
<dbReference type="RefSeq" id="WP_093149522.1">
    <property type="nucleotide sequence ID" value="NZ_FNBW01000004.1"/>
</dbReference>
<dbReference type="GO" id="GO:1902201">
    <property type="term" value="P:negative regulation of bacterial-type flagellum-dependent cell motility"/>
    <property type="evidence" value="ECO:0007669"/>
    <property type="project" value="TreeGrafter"/>
</dbReference>